<reference evidence="2 3" key="1">
    <citation type="submission" date="2016-10" db="EMBL/GenBank/DDBJ databases">
        <authorList>
            <person name="de Groot N.N."/>
        </authorList>
    </citation>
    <scope>NUCLEOTIDE SEQUENCE [LARGE SCALE GENOMIC DNA]</scope>
    <source>
        <strain evidence="2 3">DSM 25927</strain>
    </source>
</reference>
<feature type="transmembrane region" description="Helical" evidence="1">
    <location>
        <begin position="6"/>
        <end position="23"/>
    </location>
</feature>
<gene>
    <name evidence="2" type="ORF">SAMN04488038_10196</name>
</gene>
<keyword evidence="1" id="KW-0812">Transmembrane</keyword>
<keyword evidence="1" id="KW-0472">Membrane</keyword>
<dbReference type="Pfam" id="PF05545">
    <property type="entry name" value="FixQ"/>
    <property type="match status" value="1"/>
</dbReference>
<evidence type="ECO:0000256" key="1">
    <source>
        <dbReference type="SAM" id="Phobius"/>
    </source>
</evidence>
<evidence type="ECO:0000313" key="2">
    <source>
        <dbReference type="EMBL" id="SEP65574.1"/>
    </source>
</evidence>
<name>A0A1H8ZMN3_9GAMM</name>
<dbReference type="RefSeq" id="WP_093280599.1">
    <property type="nucleotide sequence ID" value="NZ_FOFS01000001.1"/>
</dbReference>
<dbReference type="OrthoDB" id="6402501at2"/>
<dbReference type="InterPro" id="IPR008621">
    <property type="entry name" value="Cbb3-typ_cyt_oxidase_comp"/>
</dbReference>
<protein>
    <submittedName>
        <fullName evidence="2">Cbb3-type cytochrome oxidase component FixQ</fullName>
    </submittedName>
</protein>
<organism evidence="2 3">
    <name type="scientific">Solimonas aquatica</name>
    <dbReference type="NCBI Taxonomy" id="489703"/>
    <lineage>
        <taxon>Bacteria</taxon>
        <taxon>Pseudomonadati</taxon>
        <taxon>Pseudomonadota</taxon>
        <taxon>Gammaproteobacteria</taxon>
        <taxon>Nevskiales</taxon>
        <taxon>Nevskiaceae</taxon>
        <taxon>Solimonas</taxon>
    </lineage>
</organism>
<dbReference type="AlphaFoldDB" id="A0A1H8ZMN3"/>
<dbReference type="Proteomes" id="UP000199233">
    <property type="component" value="Unassembled WGS sequence"/>
</dbReference>
<keyword evidence="1" id="KW-1133">Transmembrane helix</keyword>
<dbReference type="STRING" id="489703.SAMN04488038_10196"/>
<dbReference type="EMBL" id="FOFS01000001">
    <property type="protein sequence ID" value="SEP65574.1"/>
    <property type="molecule type" value="Genomic_DNA"/>
</dbReference>
<proteinExistence type="predicted"/>
<evidence type="ECO:0000313" key="3">
    <source>
        <dbReference type="Proteomes" id="UP000199233"/>
    </source>
</evidence>
<accession>A0A1H8ZMN3</accession>
<sequence length="60" mass="6596">MSAGIFTLISFVSFICICIWAWSRHNRARFAEAAQLPLGDDELPPCCRGHQAAKTGNKTS</sequence>
<keyword evidence="3" id="KW-1185">Reference proteome</keyword>